<evidence type="ECO:0000256" key="5">
    <source>
        <dbReference type="ARBA" id="ARBA00023136"/>
    </source>
</evidence>
<dbReference type="Proteomes" id="UP000007110">
    <property type="component" value="Unassembled WGS sequence"/>
</dbReference>
<feature type="transmembrane region" description="Helical" evidence="7">
    <location>
        <begin position="518"/>
        <end position="542"/>
    </location>
</feature>
<dbReference type="RefSeq" id="XP_030829273.1">
    <property type="nucleotide sequence ID" value="XM_030973413.1"/>
</dbReference>
<evidence type="ECO:0000313" key="8">
    <source>
        <dbReference type="EnsemblMetazoa" id="XP_030829273"/>
    </source>
</evidence>
<evidence type="ECO:0000256" key="3">
    <source>
        <dbReference type="ARBA" id="ARBA00022692"/>
    </source>
</evidence>
<feature type="transmembrane region" description="Helical" evidence="7">
    <location>
        <begin position="488"/>
        <end position="506"/>
    </location>
</feature>
<proteinExistence type="inferred from homology"/>
<accession>A0A7M7N1F7</accession>
<feature type="transmembrane region" description="Helical" evidence="7">
    <location>
        <begin position="457"/>
        <end position="476"/>
    </location>
</feature>
<keyword evidence="4 7" id="KW-1133">Transmembrane helix</keyword>
<evidence type="ECO:0000256" key="2">
    <source>
        <dbReference type="ARBA" id="ARBA00008821"/>
    </source>
</evidence>
<protein>
    <submittedName>
        <fullName evidence="8">Uncharacterized protein</fullName>
    </submittedName>
</protein>
<dbReference type="EnsemblMetazoa" id="XM_030973413">
    <property type="protein sequence ID" value="XP_030829273"/>
    <property type="gene ID" value="LOC100888792"/>
</dbReference>
<evidence type="ECO:0000256" key="6">
    <source>
        <dbReference type="SAM" id="MobiDB-lite"/>
    </source>
</evidence>
<evidence type="ECO:0000256" key="1">
    <source>
        <dbReference type="ARBA" id="ARBA00004141"/>
    </source>
</evidence>
<feature type="transmembrane region" description="Helical" evidence="7">
    <location>
        <begin position="190"/>
        <end position="219"/>
    </location>
</feature>
<dbReference type="AlphaFoldDB" id="A0A7M7N1F7"/>
<feature type="transmembrane region" description="Helical" evidence="7">
    <location>
        <begin position="239"/>
        <end position="259"/>
    </location>
</feature>
<comment type="subcellular location">
    <subcellularLocation>
        <location evidence="1">Membrane</location>
        <topology evidence="1">Multi-pass membrane protein</topology>
    </subcellularLocation>
</comment>
<keyword evidence="3 7" id="KW-0812">Transmembrane</keyword>
<evidence type="ECO:0000313" key="9">
    <source>
        <dbReference type="Proteomes" id="UP000007110"/>
    </source>
</evidence>
<keyword evidence="9" id="KW-1185">Reference proteome</keyword>
<comment type="similarity">
    <text evidence="2">Belongs to the nucleobase:cation symporter-2 (NCS2) (TC 2.A.40) family.</text>
</comment>
<keyword evidence="5 7" id="KW-0472">Membrane</keyword>
<feature type="transmembrane region" description="Helical" evidence="7">
    <location>
        <begin position="114"/>
        <end position="136"/>
    </location>
</feature>
<dbReference type="GeneID" id="100888792"/>
<feature type="region of interest" description="Disordered" evidence="6">
    <location>
        <begin position="1"/>
        <end position="48"/>
    </location>
</feature>
<feature type="transmembrane region" description="Helical" evidence="7">
    <location>
        <begin position="81"/>
        <end position="102"/>
    </location>
</feature>
<name>A0A7M7N1F7_STRPU</name>
<dbReference type="InterPro" id="IPR006043">
    <property type="entry name" value="NCS2"/>
</dbReference>
<dbReference type="Pfam" id="PF00860">
    <property type="entry name" value="Xan_ur_permease"/>
    <property type="match status" value="1"/>
</dbReference>
<sequence>MGEKESYGTFPKANEEGGKIESNGHDEADVGYQKHRESQSDLPPDGHRVNDAQAQADAILNRLKTVVTYGIEDNPPWHTTIILAFQHFLTMFSGVLAIPLILSSSLCLSEAPGTLAELIGTIFFVSGLVTLLQSTFGIRLPIVQGGTFTFLLPTFAILGIRGDCPTKAANATDEEIHAEFRSRIQEIQGAVMVSSVVQVVIGFSGMMGFLLQFIGPLAIAPTIGLIGLSLFKEAARQASVHWGISWMVMIIIILFSQYLERFPIPCIAYNRSKKCHVTKFPIFKLFPIVLAILIGWLFSYIFTVTNVFPTDPEAYGYGARTDLDEGILTEAPWFDFPYPGQWGVPSVTTAGTLGMLAGVLASMVESVGDYYACARLSGAPPPPAHAINRGIGMEGIGCILAGAWGTANGTTSYSENIGAIGITKVGSRLVIQVAACILMLVGVFGKFGAFFSTIPDPVIGGVLSTTFGMVLAVGISNLQFVDLNSPRNLFIVGFSFYVGISIPDYIQTNPEAINTGNATFDQVVVVLLETSMFVGGVVGFFLDNTVPGTREERGLTKWRDMYGMADEDEDADLVDASEEVMELTLKSYDMPFGMSYIKKWKWARYVPFSPTFKGINLNLKKVFGCKSMSRKTKKENDIPMSDNEGNVA</sequence>
<reference evidence="9" key="1">
    <citation type="submission" date="2015-02" db="EMBL/GenBank/DDBJ databases">
        <title>Genome sequencing for Strongylocentrotus purpuratus.</title>
        <authorList>
            <person name="Murali S."/>
            <person name="Liu Y."/>
            <person name="Vee V."/>
            <person name="English A."/>
            <person name="Wang M."/>
            <person name="Skinner E."/>
            <person name="Han Y."/>
            <person name="Muzny D.M."/>
            <person name="Worley K.C."/>
            <person name="Gibbs R.A."/>
        </authorList>
    </citation>
    <scope>NUCLEOTIDE SEQUENCE</scope>
</reference>
<dbReference type="PANTHER" id="PTHR11119">
    <property type="entry name" value="XANTHINE-URACIL / VITAMIN C PERMEASE FAMILY MEMBER"/>
    <property type="match status" value="1"/>
</dbReference>
<feature type="transmembrane region" description="Helical" evidence="7">
    <location>
        <begin position="342"/>
        <end position="361"/>
    </location>
</feature>
<dbReference type="GO" id="GO:0022857">
    <property type="term" value="F:transmembrane transporter activity"/>
    <property type="evidence" value="ECO:0007669"/>
    <property type="project" value="InterPro"/>
</dbReference>
<reference evidence="8" key="2">
    <citation type="submission" date="2021-01" db="UniProtKB">
        <authorList>
            <consortium name="EnsemblMetazoa"/>
        </authorList>
    </citation>
    <scope>IDENTIFICATION</scope>
</reference>
<evidence type="ECO:0000256" key="4">
    <source>
        <dbReference type="ARBA" id="ARBA00022989"/>
    </source>
</evidence>
<organism evidence="8 9">
    <name type="scientific">Strongylocentrotus purpuratus</name>
    <name type="common">Purple sea urchin</name>
    <dbReference type="NCBI Taxonomy" id="7668"/>
    <lineage>
        <taxon>Eukaryota</taxon>
        <taxon>Metazoa</taxon>
        <taxon>Echinodermata</taxon>
        <taxon>Eleutherozoa</taxon>
        <taxon>Echinozoa</taxon>
        <taxon>Echinoidea</taxon>
        <taxon>Euechinoidea</taxon>
        <taxon>Echinacea</taxon>
        <taxon>Camarodonta</taxon>
        <taxon>Echinidea</taxon>
        <taxon>Strongylocentrotidae</taxon>
        <taxon>Strongylocentrotus</taxon>
    </lineage>
</organism>
<feature type="compositionally biased region" description="Basic and acidic residues" evidence="6">
    <location>
        <begin position="13"/>
        <end position="48"/>
    </location>
</feature>
<feature type="transmembrane region" description="Helical" evidence="7">
    <location>
        <begin position="280"/>
        <end position="302"/>
    </location>
</feature>
<evidence type="ECO:0000256" key="7">
    <source>
        <dbReference type="SAM" id="Phobius"/>
    </source>
</evidence>
<feature type="transmembrane region" description="Helical" evidence="7">
    <location>
        <begin position="429"/>
        <end position="451"/>
    </location>
</feature>
<dbReference type="GO" id="GO:0016020">
    <property type="term" value="C:membrane"/>
    <property type="evidence" value="ECO:0007669"/>
    <property type="project" value="UniProtKB-SubCell"/>
</dbReference>